<dbReference type="Proteomes" id="UP000265520">
    <property type="component" value="Unassembled WGS sequence"/>
</dbReference>
<accession>A0A392W3I4</accession>
<dbReference type="EMBL" id="LXQA011378873">
    <property type="protein sequence ID" value="MCI95188.1"/>
    <property type="molecule type" value="Genomic_DNA"/>
</dbReference>
<sequence length="26" mass="2933">LLAPASRAACAAPRTVVVWWLLFSFW</sequence>
<protein>
    <submittedName>
        <fullName evidence="1">Uncharacterized protein</fullName>
    </submittedName>
</protein>
<evidence type="ECO:0000313" key="1">
    <source>
        <dbReference type="EMBL" id="MCI95188.1"/>
    </source>
</evidence>
<dbReference type="AlphaFoldDB" id="A0A392W3I4"/>
<organism evidence="1 2">
    <name type="scientific">Trifolium medium</name>
    <dbReference type="NCBI Taxonomy" id="97028"/>
    <lineage>
        <taxon>Eukaryota</taxon>
        <taxon>Viridiplantae</taxon>
        <taxon>Streptophyta</taxon>
        <taxon>Embryophyta</taxon>
        <taxon>Tracheophyta</taxon>
        <taxon>Spermatophyta</taxon>
        <taxon>Magnoliopsida</taxon>
        <taxon>eudicotyledons</taxon>
        <taxon>Gunneridae</taxon>
        <taxon>Pentapetalae</taxon>
        <taxon>rosids</taxon>
        <taxon>fabids</taxon>
        <taxon>Fabales</taxon>
        <taxon>Fabaceae</taxon>
        <taxon>Papilionoideae</taxon>
        <taxon>50 kb inversion clade</taxon>
        <taxon>NPAAA clade</taxon>
        <taxon>Hologalegina</taxon>
        <taxon>IRL clade</taxon>
        <taxon>Trifolieae</taxon>
        <taxon>Trifolium</taxon>
    </lineage>
</organism>
<comment type="caution">
    <text evidence="1">The sequence shown here is derived from an EMBL/GenBank/DDBJ whole genome shotgun (WGS) entry which is preliminary data.</text>
</comment>
<reference evidence="1 2" key="1">
    <citation type="journal article" date="2018" name="Front. Plant Sci.">
        <title>Red Clover (Trifolium pratense) and Zigzag Clover (T. medium) - A Picture of Genomic Similarities and Differences.</title>
        <authorList>
            <person name="Dluhosova J."/>
            <person name="Istvanek J."/>
            <person name="Nedelnik J."/>
            <person name="Repkova J."/>
        </authorList>
    </citation>
    <scope>NUCLEOTIDE SEQUENCE [LARGE SCALE GENOMIC DNA]</scope>
    <source>
        <strain evidence="2">cv. 10/8</strain>
        <tissue evidence="1">Leaf</tissue>
    </source>
</reference>
<evidence type="ECO:0000313" key="2">
    <source>
        <dbReference type="Proteomes" id="UP000265520"/>
    </source>
</evidence>
<keyword evidence="2" id="KW-1185">Reference proteome</keyword>
<name>A0A392W3I4_9FABA</name>
<proteinExistence type="predicted"/>
<feature type="non-terminal residue" evidence="1">
    <location>
        <position position="1"/>
    </location>
</feature>